<name>A0A6I8LM57_9PSEU</name>
<gene>
    <name evidence="1" type="ORF">AA23TX_01856</name>
</gene>
<sequence length="77" mass="8625">MGHRLAPARPMISFFGVGCETLWEKLAPCVAVERQLRKVDYYLGYFEALAALSEKIGADGLNKKITTKMRLGRVPLK</sequence>
<dbReference type="AlphaFoldDB" id="A0A6I8LM57"/>
<organism evidence="1 2">
    <name type="scientific">Amycolatopsis camponoti</name>
    <dbReference type="NCBI Taxonomy" id="2606593"/>
    <lineage>
        <taxon>Bacteria</taxon>
        <taxon>Bacillati</taxon>
        <taxon>Actinomycetota</taxon>
        <taxon>Actinomycetes</taxon>
        <taxon>Pseudonocardiales</taxon>
        <taxon>Pseudonocardiaceae</taxon>
        <taxon>Amycolatopsis</taxon>
    </lineage>
</organism>
<proteinExistence type="predicted"/>
<evidence type="ECO:0000313" key="2">
    <source>
        <dbReference type="Proteomes" id="UP000399805"/>
    </source>
</evidence>
<evidence type="ECO:0000313" key="1">
    <source>
        <dbReference type="EMBL" id="VVJ16835.1"/>
    </source>
</evidence>
<keyword evidence="2" id="KW-1185">Reference proteome</keyword>
<reference evidence="1 2" key="1">
    <citation type="submission" date="2019-09" db="EMBL/GenBank/DDBJ databases">
        <authorList>
            <person name="Leyn A S."/>
        </authorList>
    </citation>
    <scope>NUCLEOTIDE SEQUENCE [LARGE SCALE GENOMIC DNA]</scope>
    <source>
        <strain evidence="1">AA231_1</strain>
    </source>
</reference>
<dbReference type="EMBL" id="CABVGP010000001">
    <property type="protein sequence ID" value="VVJ16835.1"/>
    <property type="molecule type" value="Genomic_DNA"/>
</dbReference>
<accession>A0A6I8LM57</accession>
<protein>
    <submittedName>
        <fullName evidence="1">Uncharacterized protein</fullName>
    </submittedName>
</protein>
<dbReference type="Proteomes" id="UP000399805">
    <property type="component" value="Unassembled WGS sequence"/>
</dbReference>